<feature type="compositionally biased region" description="Low complexity" evidence="1">
    <location>
        <begin position="50"/>
        <end position="63"/>
    </location>
</feature>
<protein>
    <submittedName>
        <fullName evidence="2">Uncharacterized protein</fullName>
    </submittedName>
</protein>
<proteinExistence type="predicted"/>
<feature type="region of interest" description="Disordered" evidence="1">
    <location>
        <begin position="1"/>
        <end position="193"/>
    </location>
</feature>
<dbReference type="EMBL" id="BRXX01000208">
    <property type="protein sequence ID" value="GMH97909.1"/>
    <property type="molecule type" value="Genomic_DNA"/>
</dbReference>
<reference evidence="3" key="1">
    <citation type="journal article" date="2023" name="Commun. Biol.">
        <title>Genome analysis of Parmales, the sister group of diatoms, reveals the evolutionary specialization of diatoms from phago-mixotrophs to photoautotrophs.</title>
        <authorList>
            <person name="Ban H."/>
            <person name="Sato S."/>
            <person name="Yoshikawa S."/>
            <person name="Yamada K."/>
            <person name="Nakamura Y."/>
            <person name="Ichinomiya M."/>
            <person name="Sato N."/>
            <person name="Blanc-Mathieu R."/>
            <person name="Endo H."/>
            <person name="Kuwata A."/>
            <person name="Ogata H."/>
        </authorList>
    </citation>
    <scope>NUCLEOTIDE SEQUENCE [LARGE SCALE GENOMIC DNA]</scope>
    <source>
        <strain evidence="3">NIES 3699</strain>
    </source>
</reference>
<feature type="compositionally biased region" description="Acidic residues" evidence="1">
    <location>
        <begin position="596"/>
        <end position="605"/>
    </location>
</feature>
<dbReference type="Proteomes" id="UP001165160">
    <property type="component" value="Unassembled WGS sequence"/>
</dbReference>
<gene>
    <name evidence="2" type="ORF">TrVE_jg8341</name>
</gene>
<organism evidence="2 3">
    <name type="scientific">Triparma verrucosa</name>
    <dbReference type="NCBI Taxonomy" id="1606542"/>
    <lineage>
        <taxon>Eukaryota</taxon>
        <taxon>Sar</taxon>
        <taxon>Stramenopiles</taxon>
        <taxon>Ochrophyta</taxon>
        <taxon>Bolidophyceae</taxon>
        <taxon>Parmales</taxon>
        <taxon>Triparmaceae</taxon>
        <taxon>Triparma</taxon>
    </lineage>
</organism>
<feature type="region of interest" description="Disordered" evidence="1">
    <location>
        <begin position="594"/>
        <end position="645"/>
    </location>
</feature>
<name>A0A9W7EZ79_9STRA</name>
<keyword evidence="3" id="KW-1185">Reference proteome</keyword>
<feature type="compositionally biased region" description="Polar residues" evidence="1">
    <location>
        <begin position="82"/>
        <end position="91"/>
    </location>
</feature>
<evidence type="ECO:0000313" key="3">
    <source>
        <dbReference type="Proteomes" id="UP001165160"/>
    </source>
</evidence>
<feature type="compositionally biased region" description="Polar residues" evidence="1">
    <location>
        <begin position="40"/>
        <end position="49"/>
    </location>
</feature>
<feature type="compositionally biased region" description="Basic and acidic residues" evidence="1">
    <location>
        <begin position="610"/>
        <end position="628"/>
    </location>
</feature>
<feature type="compositionally biased region" description="Low complexity" evidence="1">
    <location>
        <begin position="108"/>
        <end position="133"/>
    </location>
</feature>
<evidence type="ECO:0000313" key="2">
    <source>
        <dbReference type="EMBL" id="GMH97909.1"/>
    </source>
</evidence>
<sequence>MEPSASMPKLVETDSASTASAPTKPPFTVREKGKAGDGSEWTTSYYPNLSHSASYNSTYSTNSDPFSAEVSSDTKIPKTDNKMTTTPNYNVSPSASKPLPMPKPSSPQPKSSSSSHPKPFSLHSSKTPTSPTSIKNLMSVKSPKSTFFSNPFRGSKYPEEKKGRKKDEKKEKKKEEKDEKKGRKKEEKVNKREKVNKKFHTKIHFSGVDSPPSSLLSPNHSALSSTISSAVPNSLLSSNVDSVEICLFHELRKNVSSLMKDFTVKYEGGGLKVEEAGNFLNTFLGISQSNPAVKATMFSWKNGRFVQALTAFTADLRWFASPTTLTDTFITPALAIWALTPEPFPLEKKENDATKAIFGIADDPRNKLFFKNYPTPKHLSCRRMALLLLNFICTEPLNKEGLIKLGVIDVALKQILIDPKNVRLSLILTNLSILPDHKKVELLANDSLQILETAIYALKNIGSDTNNESSNLDTANIEADIKNILERDHKKSVTNLTIISSDLSVVYELGSKKQVDWSSDAPQIRTTQSDDFTDSDNSVGATLASDANYFFKELGLKELGEKFTNTISSSLTEVDNFLGTLQKSKNTKGTLKVVDEGVDPDDSDNSEATLKTKDFDEKQDALDRKEPPRSAINSDGKYTSTSGPKRTKITAKMLLEAQSSRLSNGEPLSFVNGVAMGWYVAVIRNITRFDEPEQVPIEIVAKIGRILVEHKMERTLMNLIYPNLSGLSTSLSSSKNELMRHAENEWGLNTTADHALDTLVNLSAFDEFRSYLRKSFVHIHMFKIFKVCQERFDINAIRNKPSSDPSWTNTSSNLVMTGIKAKIITSLLTRSKVTFEFGINLGIQNAQQDKYDTGAIFYGAVKNNTKQSSYSKTVAPRNLIIDNSTAQILNIILFKIVSATYPPPPPTKTSRTRSSSVVDAFHIPHDVTISGILRCIRTLISRNHKIFANPKLYGGDLYMMLVKIIAKRALFWKDGRKAAPAVSSSLCNDAIFCLFALSIDNLKKGQVPEPLTREIHDGGTILGLVLYSASCMADIDHKAYYQLTFLLSVIPTIKRLDKQPDILRISENAEMFTQTCAELQAEMHPASSSYVKYMKALEGKKIQEETELRIEWDNKNRRLSELVKTWLMPVISKPVEDRQTKASKSEMNVTMYASPFAAALEYSNGNEMCPDSFHTVDAPVLNIAQNIAVAASNPLFVVYGKQWKWISEEDYDILLAVETANMIGPGGGEEEF</sequence>
<evidence type="ECO:0000256" key="1">
    <source>
        <dbReference type="SAM" id="MobiDB-lite"/>
    </source>
</evidence>
<dbReference type="AlphaFoldDB" id="A0A9W7EZ79"/>
<feature type="compositionally biased region" description="Basic and acidic residues" evidence="1">
    <location>
        <begin position="156"/>
        <end position="193"/>
    </location>
</feature>
<feature type="compositionally biased region" description="Polar residues" evidence="1">
    <location>
        <begin position="631"/>
        <end position="644"/>
    </location>
</feature>
<comment type="caution">
    <text evidence="2">The sequence shown here is derived from an EMBL/GenBank/DDBJ whole genome shotgun (WGS) entry which is preliminary data.</text>
</comment>
<accession>A0A9W7EZ79</accession>